<keyword evidence="3" id="KW-1185">Reference proteome</keyword>
<dbReference type="RefSeq" id="WP_013254852.1">
    <property type="nucleotide sequence ID" value="NC_014364.1"/>
</dbReference>
<dbReference type="KEGG" id="ssm:Spirs_2274"/>
<dbReference type="GO" id="GO:0072344">
    <property type="term" value="P:rescue of stalled ribosome"/>
    <property type="evidence" value="ECO:0007669"/>
    <property type="project" value="TreeGrafter"/>
</dbReference>
<dbReference type="Gene3D" id="2.30.310.10">
    <property type="entry name" value="ibrinogen binding protein from staphylococcus aureus domain"/>
    <property type="match status" value="1"/>
</dbReference>
<evidence type="ECO:0000313" key="2">
    <source>
        <dbReference type="EMBL" id="ADK81389.1"/>
    </source>
</evidence>
<sequence length="483" mass="55192">MSLNWKEIACILSELPLAGSHVQKIEQPDFSSLILRCYAPGNRFALLVALSQGRTRLHLLTEKRKQEVGLQRFAQFLRSRINGGKIVEAKQIGRERIVEITILRGGETTRLFVRLWGGAGNIIACDEDGVILDAFYRRPAKKEMSGERYRPEDLIARSGTQKSERSFEVRSYPATEGPYPFNRYIEAVYHEQEIGEERLRLQKRAKAILDKRIIHYGNAVRSLEKQMTESASSERLREYGDLLMSNIHLIEEGAEKFVCSSFADPDITIEIPLDPTCSPSENGTRYYQRYKKEKTKRGFLEQDLASARRELIRYEEFSRKLSAELPDEEVIEFLNDFLRGEKSRNSKEAEREAPGSGLRFFSGIFTLLVGRSAKENDQLLRTSVRGNDYWLHARDFPGAYVFIKNMPGKSIPLDVLLDAGNLALFFSQGKNGGKGELYYTQVKYLRRAKHGKTGLVIPTREKNLSVVLDQGRLDRLLGKEKEP</sequence>
<dbReference type="GO" id="GO:0043023">
    <property type="term" value="F:ribosomal large subunit binding"/>
    <property type="evidence" value="ECO:0007669"/>
    <property type="project" value="TreeGrafter"/>
</dbReference>
<reference evidence="2 3" key="1">
    <citation type="journal article" date="2010" name="Stand. Genomic Sci.">
        <title>Complete genome sequence of Spirochaeta smaragdinae type strain (SEBR 4228).</title>
        <authorList>
            <person name="Mavromatis K."/>
            <person name="Yasawong M."/>
            <person name="Chertkov O."/>
            <person name="Lapidus A."/>
            <person name="Lucas S."/>
            <person name="Nolan M."/>
            <person name="Del Rio T.G."/>
            <person name="Tice H."/>
            <person name="Cheng J.F."/>
            <person name="Pitluck S."/>
            <person name="Liolios K."/>
            <person name="Ivanova N."/>
            <person name="Tapia R."/>
            <person name="Han C."/>
            <person name="Bruce D."/>
            <person name="Goodwin L."/>
            <person name="Pati A."/>
            <person name="Chen A."/>
            <person name="Palaniappan K."/>
            <person name="Land M."/>
            <person name="Hauser L."/>
            <person name="Chang Y.J."/>
            <person name="Jeffries C.D."/>
            <person name="Detter J.C."/>
            <person name="Rohde M."/>
            <person name="Brambilla E."/>
            <person name="Spring S."/>
            <person name="Goker M."/>
            <person name="Sikorski J."/>
            <person name="Woyke T."/>
            <person name="Bristow J."/>
            <person name="Eisen J.A."/>
            <person name="Markowitz V."/>
            <person name="Hugenholtz P."/>
            <person name="Klenk H.P."/>
            <person name="Kyrpides N.C."/>
        </authorList>
    </citation>
    <scope>NUCLEOTIDE SEQUENCE [LARGE SCALE GENOMIC DNA]</scope>
    <source>
        <strain evidence="3">DSM 11293 / JCM 15392 / SEBR 4228</strain>
    </source>
</reference>
<proteinExistence type="predicted"/>
<accession>E1R762</accession>
<dbReference type="EMBL" id="CP002116">
    <property type="protein sequence ID" value="ADK81389.1"/>
    <property type="molecule type" value="Genomic_DNA"/>
</dbReference>
<dbReference type="GO" id="GO:0000049">
    <property type="term" value="F:tRNA binding"/>
    <property type="evidence" value="ECO:0007669"/>
    <property type="project" value="TreeGrafter"/>
</dbReference>
<feature type="domain" description="NFACT RNA-binding" evidence="1">
    <location>
        <begin position="365"/>
        <end position="450"/>
    </location>
</feature>
<protein>
    <submittedName>
        <fullName evidence="2">Fibronectin-binding A domain protein</fullName>
    </submittedName>
</protein>
<dbReference type="STRING" id="573413.Spirs_2274"/>
<dbReference type="InterPro" id="IPR051608">
    <property type="entry name" value="RQC_Subunit_NEMF"/>
</dbReference>
<dbReference type="Pfam" id="PF05833">
    <property type="entry name" value="NFACT_N"/>
    <property type="match status" value="2"/>
</dbReference>
<dbReference type="AlphaFoldDB" id="E1R762"/>
<dbReference type="HOGENOM" id="CLU_022481_2_0_12"/>
<evidence type="ECO:0000313" key="3">
    <source>
        <dbReference type="Proteomes" id="UP000002318"/>
    </source>
</evidence>
<dbReference type="PANTHER" id="PTHR15239:SF6">
    <property type="entry name" value="RIBOSOME QUALITY CONTROL COMPLEX SUBUNIT NEMF"/>
    <property type="match status" value="1"/>
</dbReference>
<dbReference type="Proteomes" id="UP000002318">
    <property type="component" value="Chromosome"/>
</dbReference>
<evidence type="ECO:0000259" key="1">
    <source>
        <dbReference type="Pfam" id="PF05670"/>
    </source>
</evidence>
<dbReference type="InterPro" id="IPR008532">
    <property type="entry name" value="NFACT_RNA-bd"/>
</dbReference>
<dbReference type="eggNOG" id="COG1293">
    <property type="taxonomic scope" value="Bacteria"/>
</dbReference>
<name>E1R762_SEDSS</name>
<organism evidence="2 3">
    <name type="scientific">Sediminispirochaeta smaragdinae (strain DSM 11293 / JCM 15392 / SEBR 4228)</name>
    <name type="common">Spirochaeta smaragdinae</name>
    <dbReference type="NCBI Taxonomy" id="573413"/>
    <lineage>
        <taxon>Bacteria</taxon>
        <taxon>Pseudomonadati</taxon>
        <taxon>Spirochaetota</taxon>
        <taxon>Spirochaetia</taxon>
        <taxon>Spirochaetales</taxon>
        <taxon>Spirochaetaceae</taxon>
        <taxon>Sediminispirochaeta</taxon>
    </lineage>
</organism>
<gene>
    <name evidence="2" type="ordered locus">Spirs_2274</name>
</gene>
<dbReference type="OrthoDB" id="9766163at2"/>
<dbReference type="GO" id="GO:1990112">
    <property type="term" value="C:RQC complex"/>
    <property type="evidence" value="ECO:0007669"/>
    <property type="project" value="TreeGrafter"/>
</dbReference>
<dbReference type="PANTHER" id="PTHR15239">
    <property type="entry name" value="NUCLEAR EXPORT MEDIATOR FACTOR NEMF"/>
    <property type="match status" value="1"/>
</dbReference>
<dbReference type="Pfam" id="PF05670">
    <property type="entry name" value="NFACT-R_1"/>
    <property type="match status" value="1"/>
</dbReference>